<keyword evidence="3" id="KW-1185">Reference proteome</keyword>
<evidence type="ECO:0000313" key="3">
    <source>
        <dbReference type="Proteomes" id="UP001596496"/>
    </source>
</evidence>
<dbReference type="RefSeq" id="WP_380826200.1">
    <property type="nucleotide sequence ID" value="NZ_JBHTCG010000006.1"/>
</dbReference>
<comment type="caution">
    <text evidence="2">The sequence shown here is derived from an EMBL/GenBank/DDBJ whole genome shotgun (WGS) entry which is preliminary data.</text>
</comment>
<dbReference type="EMBL" id="JBHTCG010000006">
    <property type="protein sequence ID" value="MFC7382848.1"/>
    <property type="molecule type" value="Genomic_DNA"/>
</dbReference>
<evidence type="ECO:0000313" key="2">
    <source>
        <dbReference type="EMBL" id="MFC7382848.1"/>
    </source>
</evidence>
<name>A0ABW2P1P6_9ACTN</name>
<dbReference type="Proteomes" id="UP001596496">
    <property type="component" value="Unassembled WGS sequence"/>
</dbReference>
<protein>
    <recommendedName>
        <fullName evidence="4">DUF342 domain-containing protein</fullName>
    </recommendedName>
</protein>
<keyword evidence="1" id="KW-0175">Coiled coil</keyword>
<evidence type="ECO:0000256" key="1">
    <source>
        <dbReference type="SAM" id="Coils"/>
    </source>
</evidence>
<accession>A0ABW2P1P6</accession>
<feature type="coiled-coil region" evidence="1">
    <location>
        <begin position="15"/>
        <end position="46"/>
    </location>
</feature>
<gene>
    <name evidence="2" type="ORF">ACFQSB_11580</name>
</gene>
<evidence type="ECO:0008006" key="4">
    <source>
        <dbReference type="Google" id="ProtNLM"/>
    </source>
</evidence>
<reference evidence="3" key="1">
    <citation type="journal article" date="2019" name="Int. J. Syst. Evol. Microbiol.">
        <title>The Global Catalogue of Microorganisms (GCM) 10K type strain sequencing project: providing services to taxonomists for standard genome sequencing and annotation.</title>
        <authorList>
            <consortium name="The Broad Institute Genomics Platform"/>
            <consortium name="The Broad Institute Genome Sequencing Center for Infectious Disease"/>
            <person name="Wu L."/>
            <person name="Ma J."/>
        </authorList>
    </citation>
    <scope>NUCLEOTIDE SEQUENCE [LARGE SCALE GENOMIC DNA]</scope>
    <source>
        <strain evidence="3">CECT 7649</strain>
    </source>
</reference>
<sequence>MTVKTKTDPDLTMTEEEVAAVLDDARAEAEQAARDLEAAERTVRGEAPPVGARAMAGEVTPARLAELRTGAEFAAMKVTAAERRTEEIREKRLTAHRAQVAARVREEAASDLDGAEHLIGKLDAFEAALKELLDATAAHNARIAAWQRQMSEAGVSPSHDTTGGAGGLAWSDGERTVSIDGKTFRYIRGGQLVGATLHRVIRPYPIDFRKHVGDFDLAHVGDLVSFTPSPETDGPIDLRAMIRRDA</sequence>
<proteinExistence type="predicted"/>
<organism evidence="2 3">
    <name type="scientific">Sphaerisporangium rhizosphaerae</name>
    <dbReference type="NCBI Taxonomy" id="2269375"/>
    <lineage>
        <taxon>Bacteria</taxon>
        <taxon>Bacillati</taxon>
        <taxon>Actinomycetota</taxon>
        <taxon>Actinomycetes</taxon>
        <taxon>Streptosporangiales</taxon>
        <taxon>Streptosporangiaceae</taxon>
        <taxon>Sphaerisporangium</taxon>
    </lineage>
</organism>